<dbReference type="PANTHER" id="PTHR43725">
    <property type="entry name" value="UDP-GLUCOSE 4-EPIMERASE"/>
    <property type="match status" value="1"/>
</dbReference>
<comment type="similarity">
    <text evidence="4 10">Belongs to the NAD(P)-dependent epimerase/dehydratase family.</text>
</comment>
<evidence type="ECO:0000313" key="12">
    <source>
        <dbReference type="EMBL" id="KIC71244.1"/>
    </source>
</evidence>
<sequence length="334" mass="37222">MDCFKFSVISDCMSQLTILIVGGAGYIGSHVNKMLNLMGYHTIVVDNLSRGSIKTVLHGTFVQGDLCDPLFLNQLFQKYSIDAVMHFAAYIDVGESVVNPAKYYQNNVVNTLNLLTAMVKSQVKTFIFSSTAAIFGYPLSNKIAESHPCHPINPYGETKWVVEKMLRDFEQAYGLKYSCLRYFNAAGGDPEGKIKNYQTKSSNLIPLILKSLQHETESITIYGTDYATPDGTCIRDYIHIQDLGHAHIKALEQLFNGSSSTSYNLGNGSGFSVKEVIQTVEKVLNKKVFFIEGARRPGDPPILLADTQKATLLLNWHPQFSLAEMIDHAWTAYH</sequence>
<dbReference type="CDD" id="cd05247">
    <property type="entry name" value="UDP_G4E_1_SDR_e"/>
    <property type="match status" value="1"/>
</dbReference>
<dbReference type="SUPFAM" id="SSF51735">
    <property type="entry name" value="NAD(P)-binding Rossmann-fold domains"/>
    <property type="match status" value="1"/>
</dbReference>
<protein>
    <recommendedName>
        <fullName evidence="6 10">UDP-glucose 4-epimerase</fullName>
        <ecNumber evidence="5 10">5.1.3.2</ecNumber>
    </recommendedName>
</protein>
<evidence type="ECO:0000256" key="3">
    <source>
        <dbReference type="ARBA" id="ARBA00004947"/>
    </source>
</evidence>
<evidence type="ECO:0000256" key="1">
    <source>
        <dbReference type="ARBA" id="ARBA00000083"/>
    </source>
</evidence>
<evidence type="ECO:0000256" key="5">
    <source>
        <dbReference type="ARBA" id="ARBA00013189"/>
    </source>
</evidence>
<gene>
    <name evidence="12" type="primary">galE</name>
    <name evidence="12" type="ORF">DB44_EC00200</name>
</gene>
<dbReference type="NCBIfam" id="TIGR01179">
    <property type="entry name" value="galE"/>
    <property type="match status" value="1"/>
</dbReference>
<dbReference type="UniPathway" id="UPA00214"/>
<dbReference type="GO" id="GO:0033499">
    <property type="term" value="P:galactose catabolic process via UDP-galactose, Leloir pathway"/>
    <property type="evidence" value="ECO:0007669"/>
    <property type="project" value="TreeGrafter"/>
</dbReference>
<dbReference type="InterPro" id="IPR001509">
    <property type="entry name" value="Epimerase_deHydtase"/>
</dbReference>
<proteinExistence type="inferred from homology"/>
<evidence type="ECO:0000313" key="13">
    <source>
        <dbReference type="Proteomes" id="UP000031465"/>
    </source>
</evidence>
<dbReference type="Proteomes" id="UP000031465">
    <property type="component" value="Unassembled WGS sequence"/>
</dbReference>
<evidence type="ECO:0000256" key="6">
    <source>
        <dbReference type="ARBA" id="ARBA00018569"/>
    </source>
</evidence>
<dbReference type="InterPro" id="IPR005886">
    <property type="entry name" value="UDP_G4E"/>
</dbReference>
<dbReference type="Gene3D" id="3.90.25.10">
    <property type="entry name" value="UDP-galactose 4-epimerase, domain 1"/>
    <property type="match status" value="1"/>
</dbReference>
<dbReference type="Pfam" id="PF01370">
    <property type="entry name" value="Epimerase"/>
    <property type="match status" value="1"/>
</dbReference>
<dbReference type="PANTHER" id="PTHR43725:SF53">
    <property type="entry name" value="UDP-ARABINOSE 4-EPIMERASE 1"/>
    <property type="match status" value="1"/>
</dbReference>
<dbReference type="PATRIC" id="fig|362787.3.peg.1584"/>
<dbReference type="Gene3D" id="3.40.50.720">
    <property type="entry name" value="NAD(P)-binding Rossmann-like Domain"/>
    <property type="match status" value="1"/>
</dbReference>
<reference evidence="12 13" key="1">
    <citation type="journal article" date="2014" name="Mol. Biol. Evol.">
        <title>Massive expansion of Ubiquitination-related gene families within the Chlamydiae.</title>
        <authorList>
            <person name="Domman D."/>
            <person name="Collingro A."/>
            <person name="Lagkouvardos I."/>
            <person name="Gehre L."/>
            <person name="Weinmaier T."/>
            <person name="Rattei T."/>
            <person name="Subtil A."/>
            <person name="Horn M."/>
        </authorList>
    </citation>
    <scope>NUCLEOTIDE SEQUENCE [LARGE SCALE GENOMIC DNA]</scope>
    <source>
        <strain evidence="12 13">EI2</strain>
    </source>
</reference>
<evidence type="ECO:0000256" key="4">
    <source>
        <dbReference type="ARBA" id="ARBA00007637"/>
    </source>
</evidence>
<evidence type="ECO:0000256" key="7">
    <source>
        <dbReference type="ARBA" id="ARBA00023027"/>
    </source>
</evidence>
<keyword evidence="7 10" id="KW-0520">NAD</keyword>
<organism evidence="12 13">
    <name type="scientific">Candidatus Protochlamydia amoebophila</name>
    <dbReference type="NCBI Taxonomy" id="362787"/>
    <lineage>
        <taxon>Bacteria</taxon>
        <taxon>Pseudomonadati</taxon>
        <taxon>Chlamydiota</taxon>
        <taxon>Chlamydiia</taxon>
        <taxon>Parachlamydiales</taxon>
        <taxon>Parachlamydiaceae</taxon>
        <taxon>Candidatus Protochlamydia</taxon>
    </lineage>
</organism>
<comment type="cofactor">
    <cofactor evidence="2 10">
        <name>NAD(+)</name>
        <dbReference type="ChEBI" id="CHEBI:57540"/>
    </cofactor>
</comment>
<dbReference type="EMBL" id="JSAN01000101">
    <property type="protein sequence ID" value="KIC71244.1"/>
    <property type="molecule type" value="Genomic_DNA"/>
</dbReference>
<evidence type="ECO:0000256" key="9">
    <source>
        <dbReference type="ARBA" id="ARBA00023277"/>
    </source>
</evidence>
<dbReference type="AlphaFoldDB" id="A0A0C1H0F3"/>
<evidence type="ECO:0000256" key="8">
    <source>
        <dbReference type="ARBA" id="ARBA00023235"/>
    </source>
</evidence>
<name>A0A0C1H0F3_9BACT</name>
<evidence type="ECO:0000256" key="10">
    <source>
        <dbReference type="RuleBase" id="RU366046"/>
    </source>
</evidence>
<comment type="caution">
    <text evidence="12">The sequence shown here is derived from an EMBL/GenBank/DDBJ whole genome shotgun (WGS) entry which is preliminary data.</text>
</comment>
<keyword evidence="9 10" id="KW-0119">Carbohydrate metabolism</keyword>
<comment type="subunit">
    <text evidence="10">Homodimer.</text>
</comment>
<keyword evidence="8 10" id="KW-0413">Isomerase</keyword>
<feature type="domain" description="NAD-dependent epimerase/dehydratase" evidence="11">
    <location>
        <begin position="18"/>
        <end position="266"/>
    </location>
</feature>
<comment type="catalytic activity">
    <reaction evidence="1 10">
        <text>UDP-alpha-D-glucose = UDP-alpha-D-galactose</text>
        <dbReference type="Rhea" id="RHEA:22168"/>
        <dbReference type="ChEBI" id="CHEBI:58885"/>
        <dbReference type="ChEBI" id="CHEBI:66914"/>
        <dbReference type="EC" id="5.1.3.2"/>
    </reaction>
</comment>
<accession>A0A0C1H0F3</accession>
<evidence type="ECO:0000256" key="2">
    <source>
        <dbReference type="ARBA" id="ARBA00001911"/>
    </source>
</evidence>
<dbReference type="GO" id="GO:0003978">
    <property type="term" value="F:UDP-glucose 4-epimerase activity"/>
    <property type="evidence" value="ECO:0007669"/>
    <property type="project" value="UniProtKB-UniRule"/>
</dbReference>
<dbReference type="InterPro" id="IPR036291">
    <property type="entry name" value="NAD(P)-bd_dom_sf"/>
</dbReference>
<dbReference type="EC" id="5.1.3.2" evidence="5 10"/>
<comment type="pathway">
    <text evidence="3 10">Carbohydrate metabolism; galactose metabolism.</text>
</comment>
<evidence type="ECO:0000259" key="11">
    <source>
        <dbReference type="Pfam" id="PF01370"/>
    </source>
</evidence>